<accession>A0A0B7NUE1</accession>
<sequence length="185" mass="19102">PIIASIEKISSSTTIAFDTTSDLKRPVSTLSPPLFALDISQQVKSKRPSLSNPETLPAASSALTLDPSPDMFDFGFTQPPSASPEGDLNIASFVMEVRNRLSRLEAAHAEISRLRAALAESESDRTALQAQLSRLSASPPALPLATPPSASKAASFASVAATATTTASSPVSVSAAVSGCLGYTK</sequence>
<proteinExistence type="predicted"/>
<organism evidence="2 3">
    <name type="scientific">Parasitella parasitica</name>
    <dbReference type="NCBI Taxonomy" id="35722"/>
    <lineage>
        <taxon>Eukaryota</taxon>
        <taxon>Fungi</taxon>
        <taxon>Fungi incertae sedis</taxon>
        <taxon>Mucoromycota</taxon>
        <taxon>Mucoromycotina</taxon>
        <taxon>Mucoromycetes</taxon>
        <taxon>Mucorales</taxon>
        <taxon>Mucorineae</taxon>
        <taxon>Mucoraceae</taxon>
        <taxon>Parasitella</taxon>
    </lineage>
</organism>
<reference evidence="2 3" key="1">
    <citation type="submission" date="2014-09" db="EMBL/GenBank/DDBJ databases">
        <authorList>
            <person name="Ellenberger Sabrina"/>
        </authorList>
    </citation>
    <scope>NUCLEOTIDE SEQUENCE [LARGE SCALE GENOMIC DNA]</scope>
    <source>
        <strain evidence="2 3">CBS 412.66</strain>
    </source>
</reference>
<dbReference type="EMBL" id="LN734014">
    <property type="protein sequence ID" value="CEP19135.1"/>
    <property type="molecule type" value="Genomic_DNA"/>
</dbReference>
<keyword evidence="1" id="KW-0175">Coiled coil</keyword>
<protein>
    <submittedName>
        <fullName evidence="2">Uncharacterized protein</fullName>
    </submittedName>
</protein>
<evidence type="ECO:0000256" key="1">
    <source>
        <dbReference type="SAM" id="Coils"/>
    </source>
</evidence>
<dbReference type="Proteomes" id="UP000054107">
    <property type="component" value="Unassembled WGS sequence"/>
</dbReference>
<keyword evidence="3" id="KW-1185">Reference proteome</keyword>
<feature type="non-terminal residue" evidence="2">
    <location>
        <position position="1"/>
    </location>
</feature>
<evidence type="ECO:0000313" key="3">
    <source>
        <dbReference type="Proteomes" id="UP000054107"/>
    </source>
</evidence>
<name>A0A0B7NUE1_9FUNG</name>
<feature type="coiled-coil region" evidence="1">
    <location>
        <begin position="94"/>
        <end position="138"/>
    </location>
</feature>
<dbReference type="AlphaFoldDB" id="A0A0B7NUE1"/>
<evidence type="ECO:0000313" key="2">
    <source>
        <dbReference type="EMBL" id="CEP19135.1"/>
    </source>
</evidence>
<gene>
    <name evidence="2" type="primary">PARPA_13447.1 scaffold 46870</name>
</gene>